<proteinExistence type="predicted"/>
<comment type="caution">
    <text evidence="1">The sequence shown here is derived from an EMBL/GenBank/DDBJ whole genome shotgun (WGS) entry which is preliminary data.</text>
</comment>
<evidence type="ECO:0000313" key="2">
    <source>
        <dbReference type="Proteomes" id="UP001304769"/>
    </source>
</evidence>
<keyword evidence="2" id="KW-1185">Reference proteome</keyword>
<protein>
    <submittedName>
        <fullName evidence="1">Uncharacterized protein</fullName>
    </submittedName>
</protein>
<organism evidence="1 2">
    <name type="scientific">Sinomonas terricola</name>
    <dbReference type="NCBI Taxonomy" id="3110330"/>
    <lineage>
        <taxon>Bacteria</taxon>
        <taxon>Bacillati</taxon>
        <taxon>Actinomycetota</taxon>
        <taxon>Actinomycetes</taxon>
        <taxon>Micrococcales</taxon>
        <taxon>Micrococcaceae</taxon>
        <taxon>Sinomonas</taxon>
    </lineage>
</organism>
<evidence type="ECO:0000313" key="1">
    <source>
        <dbReference type="EMBL" id="MEA5455741.1"/>
    </source>
</evidence>
<reference evidence="1 2" key="1">
    <citation type="submission" date="2023-12" db="EMBL/GenBank/DDBJ databases">
        <title>Sinomonas terricola sp. nov, isolated from litchi orchard soil in Guangdong, PR China.</title>
        <authorList>
            <person name="Jiaxin W."/>
            <person name="Yang Z."/>
            <person name="Honghui Z."/>
        </authorList>
    </citation>
    <scope>NUCLEOTIDE SEQUENCE [LARGE SCALE GENOMIC DNA]</scope>
    <source>
        <strain evidence="1 2">JGH33</strain>
    </source>
</reference>
<name>A0ABU5T8H4_9MICC</name>
<sequence>MSPDVHHHRSLRVVVDHAHELDDVLGSAIEKLQHTAASNPCCGILVTREAAGEYVVAHDESVPYGTTHQRIA</sequence>
<accession>A0ABU5T8H4</accession>
<dbReference type="RefSeq" id="WP_323279620.1">
    <property type="nucleotide sequence ID" value="NZ_JAYGGQ010000010.1"/>
</dbReference>
<dbReference type="Proteomes" id="UP001304769">
    <property type="component" value="Unassembled WGS sequence"/>
</dbReference>
<dbReference type="EMBL" id="JAYGGQ010000010">
    <property type="protein sequence ID" value="MEA5455741.1"/>
    <property type="molecule type" value="Genomic_DNA"/>
</dbReference>
<gene>
    <name evidence="1" type="ORF">SPF06_13485</name>
</gene>